<evidence type="ECO:0000256" key="4">
    <source>
        <dbReference type="ARBA" id="ARBA00023163"/>
    </source>
</evidence>
<gene>
    <name evidence="7" type="ORF">CLODIP_2_CD10966</name>
</gene>
<feature type="region of interest" description="Disordered" evidence="6">
    <location>
        <begin position="1"/>
        <end position="20"/>
    </location>
</feature>
<dbReference type="Proteomes" id="UP000494165">
    <property type="component" value="Unassembled WGS sequence"/>
</dbReference>
<comment type="caution">
    <text evidence="7">The sequence shown here is derived from an EMBL/GenBank/DDBJ whole genome shotgun (WGS) entry which is preliminary data.</text>
</comment>
<organism evidence="7 8">
    <name type="scientific">Cloeon dipterum</name>
    <dbReference type="NCBI Taxonomy" id="197152"/>
    <lineage>
        <taxon>Eukaryota</taxon>
        <taxon>Metazoa</taxon>
        <taxon>Ecdysozoa</taxon>
        <taxon>Arthropoda</taxon>
        <taxon>Hexapoda</taxon>
        <taxon>Insecta</taxon>
        <taxon>Pterygota</taxon>
        <taxon>Palaeoptera</taxon>
        <taxon>Ephemeroptera</taxon>
        <taxon>Pisciforma</taxon>
        <taxon>Baetidae</taxon>
        <taxon>Cloeon</taxon>
    </lineage>
</organism>
<dbReference type="GO" id="GO:0005634">
    <property type="term" value="C:nucleus"/>
    <property type="evidence" value="ECO:0007669"/>
    <property type="project" value="TreeGrafter"/>
</dbReference>
<feature type="compositionally biased region" description="Basic and acidic residues" evidence="6">
    <location>
        <begin position="9"/>
        <end position="20"/>
    </location>
</feature>
<name>A0A8S1CMG7_9INSE</name>
<protein>
    <recommendedName>
        <fullName evidence="5">18 kDa Sin3-associated polypeptide</fullName>
    </recommendedName>
</protein>
<dbReference type="EMBL" id="CADEPI010000041">
    <property type="protein sequence ID" value="CAB3368964.1"/>
    <property type="molecule type" value="Genomic_DNA"/>
</dbReference>
<dbReference type="Pfam" id="PF06487">
    <property type="entry name" value="SAP18"/>
    <property type="match status" value="1"/>
</dbReference>
<keyword evidence="4" id="KW-0804">Transcription</keyword>
<dbReference type="OrthoDB" id="440566at2759"/>
<evidence type="ECO:0000313" key="8">
    <source>
        <dbReference type="Proteomes" id="UP000494165"/>
    </source>
</evidence>
<evidence type="ECO:0000256" key="3">
    <source>
        <dbReference type="ARBA" id="ARBA00023015"/>
    </source>
</evidence>
<evidence type="ECO:0000256" key="5">
    <source>
        <dbReference type="ARBA" id="ARBA00030511"/>
    </source>
</evidence>
<evidence type="ECO:0000313" key="7">
    <source>
        <dbReference type="EMBL" id="CAB3368964.1"/>
    </source>
</evidence>
<proteinExistence type="inferred from homology"/>
<evidence type="ECO:0000256" key="2">
    <source>
        <dbReference type="ARBA" id="ARBA00022491"/>
    </source>
</evidence>
<dbReference type="GO" id="GO:0003714">
    <property type="term" value="F:transcription corepressor activity"/>
    <property type="evidence" value="ECO:0007669"/>
    <property type="project" value="TreeGrafter"/>
</dbReference>
<reference evidence="7 8" key="1">
    <citation type="submission" date="2020-04" db="EMBL/GenBank/DDBJ databases">
        <authorList>
            <person name="Alioto T."/>
            <person name="Alioto T."/>
            <person name="Gomez Garrido J."/>
        </authorList>
    </citation>
    <scope>NUCLEOTIDE SEQUENCE [LARGE SCALE GENOMIC DNA]</scope>
</reference>
<keyword evidence="3" id="KW-0805">Transcription regulation</keyword>
<evidence type="ECO:0000256" key="6">
    <source>
        <dbReference type="SAM" id="MobiDB-lite"/>
    </source>
</evidence>
<keyword evidence="2" id="KW-0678">Repressor</keyword>
<accession>A0A8S1CMG7</accession>
<comment type="similarity">
    <text evidence="1">Belongs to the SAP18 family.</text>
</comment>
<evidence type="ECO:0000256" key="1">
    <source>
        <dbReference type="ARBA" id="ARBA00009143"/>
    </source>
</evidence>
<keyword evidence="8" id="KW-1185">Reference proteome</keyword>
<dbReference type="PANTHER" id="PTHR13082">
    <property type="entry name" value="SAP18"/>
    <property type="match status" value="1"/>
</dbReference>
<sequence>MASGGLESKIVEEKSENEKPVNREKTCPLLLRVFCNTGRHNSILQYAAGTVPGNELQIYTWKDATLKELSTLVKEVNPDAKRKGTTLHFALVAPDPTRPNANLRARDLGATISGHKGPDDNKTLAQLKFRIGDFLDIGIFPPTDTMGMDRMERIGMERSMPDRLGMERGIIDRRQNRRGRAY</sequence>
<dbReference type="FunFam" id="3.10.20.550:FF:000001">
    <property type="entry name" value="Histone deacetylase complex subunit SAP18"/>
    <property type="match status" value="1"/>
</dbReference>
<dbReference type="PANTHER" id="PTHR13082:SF0">
    <property type="entry name" value="HISTONE DEACETYLASE COMPLEX SUBUNIT SAP18"/>
    <property type="match status" value="1"/>
</dbReference>
<dbReference type="AlphaFoldDB" id="A0A8S1CMG7"/>
<dbReference type="InterPro" id="IPR042534">
    <property type="entry name" value="SAP18_sf"/>
</dbReference>
<dbReference type="InterPro" id="IPR010516">
    <property type="entry name" value="SAP18"/>
</dbReference>
<dbReference type="Gene3D" id="3.10.20.550">
    <property type="entry name" value="ASAP complex, SAP18 subunit"/>
    <property type="match status" value="1"/>
</dbReference>